<dbReference type="Proteomes" id="UP000070544">
    <property type="component" value="Unassembled WGS sequence"/>
</dbReference>
<organism evidence="7 8">
    <name type="scientific">Gonapodya prolifera (strain JEL478)</name>
    <name type="common">Monoblepharis prolifera</name>
    <dbReference type="NCBI Taxonomy" id="1344416"/>
    <lineage>
        <taxon>Eukaryota</taxon>
        <taxon>Fungi</taxon>
        <taxon>Fungi incertae sedis</taxon>
        <taxon>Chytridiomycota</taxon>
        <taxon>Chytridiomycota incertae sedis</taxon>
        <taxon>Monoblepharidomycetes</taxon>
        <taxon>Monoblepharidales</taxon>
        <taxon>Gonapodyaceae</taxon>
        <taxon>Gonapodya</taxon>
    </lineage>
</organism>
<proteinExistence type="inferred from homology"/>
<evidence type="ECO:0000313" key="7">
    <source>
        <dbReference type="EMBL" id="KXS20184.1"/>
    </source>
</evidence>
<dbReference type="InterPro" id="IPR001680">
    <property type="entry name" value="WD40_rpt"/>
</dbReference>
<evidence type="ECO:0000259" key="6">
    <source>
        <dbReference type="Pfam" id="PF24807"/>
    </source>
</evidence>
<evidence type="ECO:0000256" key="2">
    <source>
        <dbReference type="ARBA" id="ARBA00022574"/>
    </source>
</evidence>
<dbReference type="InterPro" id="IPR056150">
    <property type="entry name" value="WD40_CDC20-Fz"/>
</dbReference>
<keyword evidence="8" id="KW-1185">Reference proteome</keyword>
<dbReference type="CDD" id="cd00200">
    <property type="entry name" value="WD40"/>
    <property type="match status" value="1"/>
</dbReference>
<dbReference type="PROSITE" id="PS00678">
    <property type="entry name" value="WD_REPEATS_1"/>
    <property type="match status" value="1"/>
</dbReference>
<protein>
    <submittedName>
        <fullName evidence="7">Cell cycle regulatory protein</fullName>
    </submittedName>
</protein>
<dbReference type="PANTHER" id="PTHR19918:SF1">
    <property type="entry name" value="FIZZY-RELATED PROTEIN HOMOLOG"/>
    <property type="match status" value="1"/>
</dbReference>
<keyword evidence="3" id="KW-0677">Repeat</keyword>
<sequence length="384" mass="42206">MPHNAPPSTPVRSRISHSPSLLTSRSQAILAAPRKQGRHIVRVPYKVLDAPELKDDFYLNLVDWSSGNTMVVGLGSAVYLWSAITTKVTKLCDLADLGSDTVTGVSWSGKGNVLAVGTNKGYVQLWDVAKGKMFRSMRGHGARVGSIAWNGDVVSSGGRDRTIFHRDTRDKSDYFRTLYGHKQEICGLKWNVDDQMMASGGNDNQLLIWDKFEATPRHILAAHSAAVKAIAWSPHQRGLLASGGGTADRRIRFWNASSGQCLQEVDTTQQVCNLAWSQTSVELVSTHGYSNNQVLIWDYPSMKPTATLTGHTMRVLFLAMSPDGQNIVTGAGDETLRFWVSIMNGTELIGSITDQSFISKQHVFDGRKQKEARGMSIADMPSLR</sequence>
<dbReference type="PANTHER" id="PTHR19918">
    <property type="entry name" value="CELL DIVISION CYCLE 20 CDC20 FIZZY -RELATED"/>
    <property type="match status" value="1"/>
</dbReference>
<dbReference type="OMA" id="FHHEYEK"/>
<dbReference type="InterPro" id="IPR036322">
    <property type="entry name" value="WD40_repeat_dom_sf"/>
</dbReference>
<dbReference type="InterPro" id="IPR019775">
    <property type="entry name" value="WD40_repeat_CS"/>
</dbReference>
<feature type="repeat" description="WD" evidence="5">
    <location>
        <begin position="220"/>
        <end position="264"/>
    </location>
</feature>
<dbReference type="SMART" id="SM00320">
    <property type="entry name" value="WD40"/>
    <property type="match status" value="6"/>
</dbReference>
<feature type="repeat" description="WD" evidence="5">
    <location>
        <begin position="178"/>
        <end position="210"/>
    </location>
</feature>
<dbReference type="AlphaFoldDB" id="A0A139AU06"/>
<comment type="similarity">
    <text evidence="1">Belongs to the WD repeat CDC20/Fizzy family.</text>
</comment>
<dbReference type="GO" id="GO:0005680">
    <property type="term" value="C:anaphase-promoting complex"/>
    <property type="evidence" value="ECO:0007669"/>
    <property type="project" value="TreeGrafter"/>
</dbReference>
<dbReference type="GO" id="GO:0031145">
    <property type="term" value="P:anaphase-promoting complex-dependent catabolic process"/>
    <property type="evidence" value="ECO:0007669"/>
    <property type="project" value="TreeGrafter"/>
</dbReference>
<dbReference type="SUPFAM" id="SSF50978">
    <property type="entry name" value="WD40 repeat-like"/>
    <property type="match status" value="1"/>
</dbReference>
<evidence type="ECO:0000256" key="3">
    <source>
        <dbReference type="ARBA" id="ARBA00022737"/>
    </source>
</evidence>
<dbReference type="GO" id="GO:1905786">
    <property type="term" value="P:positive regulation of anaphase-promoting complex-dependent catabolic process"/>
    <property type="evidence" value="ECO:0007669"/>
    <property type="project" value="TreeGrafter"/>
</dbReference>
<accession>A0A139AU06</accession>
<evidence type="ECO:0000256" key="1">
    <source>
        <dbReference type="ARBA" id="ARBA00006445"/>
    </source>
</evidence>
<name>A0A139AU06_GONPJ</name>
<dbReference type="PROSITE" id="PS50294">
    <property type="entry name" value="WD_REPEATS_REGION"/>
    <property type="match status" value="2"/>
</dbReference>
<dbReference type="Gene3D" id="2.130.10.10">
    <property type="entry name" value="YVTN repeat-like/Quinoprotein amine dehydrogenase"/>
    <property type="match status" value="1"/>
</dbReference>
<dbReference type="GO" id="GO:0010997">
    <property type="term" value="F:anaphase-promoting complex binding"/>
    <property type="evidence" value="ECO:0007669"/>
    <property type="project" value="InterPro"/>
</dbReference>
<dbReference type="STRING" id="1344416.A0A139AU06"/>
<keyword evidence="2 5" id="KW-0853">WD repeat</keyword>
<dbReference type="Pfam" id="PF24807">
    <property type="entry name" value="WD40_CDC20-Fz"/>
    <property type="match status" value="1"/>
</dbReference>
<dbReference type="EMBL" id="KQ965736">
    <property type="protein sequence ID" value="KXS20184.1"/>
    <property type="molecule type" value="Genomic_DNA"/>
</dbReference>
<keyword evidence="4" id="KW-0131">Cell cycle</keyword>
<dbReference type="OrthoDB" id="10263272at2759"/>
<reference evidence="7 8" key="1">
    <citation type="journal article" date="2015" name="Genome Biol. Evol.">
        <title>Phylogenomic analyses indicate that early fungi evolved digesting cell walls of algal ancestors of land plants.</title>
        <authorList>
            <person name="Chang Y."/>
            <person name="Wang S."/>
            <person name="Sekimoto S."/>
            <person name="Aerts A.L."/>
            <person name="Choi C."/>
            <person name="Clum A."/>
            <person name="LaButti K.M."/>
            <person name="Lindquist E.A."/>
            <person name="Yee Ngan C."/>
            <person name="Ohm R.A."/>
            <person name="Salamov A.A."/>
            <person name="Grigoriev I.V."/>
            <person name="Spatafora J.W."/>
            <person name="Berbee M.L."/>
        </authorList>
    </citation>
    <scope>NUCLEOTIDE SEQUENCE [LARGE SCALE GENOMIC DNA]</scope>
    <source>
        <strain evidence="7 8">JEL478</strain>
    </source>
</reference>
<evidence type="ECO:0000256" key="4">
    <source>
        <dbReference type="ARBA" id="ARBA00023306"/>
    </source>
</evidence>
<evidence type="ECO:0000256" key="5">
    <source>
        <dbReference type="PROSITE-ProRule" id="PRU00221"/>
    </source>
</evidence>
<dbReference type="InterPro" id="IPR033010">
    <property type="entry name" value="Cdc20/Fizzy"/>
</dbReference>
<dbReference type="PROSITE" id="PS50082">
    <property type="entry name" value="WD_REPEATS_2"/>
    <property type="match status" value="4"/>
</dbReference>
<dbReference type="GO" id="GO:1990757">
    <property type="term" value="F:ubiquitin ligase activator activity"/>
    <property type="evidence" value="ECO:0007669"/>
    <property type="project" value="TreeGrafter"/>
</dbReference>
<feature type="domain" description="CDC20/Fizzy WD40" evidence="6">
    <location>
        <begin position="48"/>
        <end position="339"/>
    </location>
</feature>
<evidence type="ECO:0000313" key="8">
    <source>
        <dbReference type="Proteomes" id="UP000070544"/>
    </source>
</evidence>
<feature type="repeat" description="WD" evidence="5">
    <location>
        <begin position="95"/>
        <end position="136"/>
    </location>
</feature>
<feature type="repeat" description="WD" evidence="5">
    <location>
        <begin position="308"/>
        <end position="339"/>
    </location>
</feature>
<dbReference type="InterPro" id="IPR015943">
    <property type="entry name" value="WD40/YVTN_repeat-like_dom_sf"/>
</dbReference>
<gene>
    <name evidence="7" type="ORF">M427DRAFT_94628</name>
</gene>